<proteinExistence type="predicted"/>
<feature type="domain" description="DUF8039" evidence="2">
    <location>
        <begin position="23"/>
        <end position="105"/>
    </location>
</feature>
<comment type="caution">
    <text evidence="3">The sequence shown here is derived from an EMBL/GenBank/DDBJ whole genome shotgun (WGS) entry which is preliminary data.</text>
</comment>
<feature type="region of interest" description="Disordered" evidence="1">
    <location>
        <begin position="119"/>
        <end position="163"/>
    </location>
</feature>
<evidence type="ECO:0000259" key="2">
    <source>
        <dbReference type="Pfam" id="PF26133"/>
    </source>
</evidence>
<dbReference type="Proteomes" id="UP001372338">
    <property type="component" value="Unassembled WGS sequence"/>
</dbReference>
<evidence type="ECO:0000313" key="4">
    <source>
        <dbReference type="Proteomes" id="UP001372338"/>
    </source>
</evidence>
<reference evidence="3 4" key="1">
    <citation type="submission" date="2024-01" db="EMBL/GenBank/DDBJ databases">
        <title>The genomes of 5 underutilized Papilionoideae crops provide insights into root nodulation and disease resistanc.</title>
        <authorList>
            <person name="Yuan L."/>
        </authorList>
    </citation>
    <scope>NUCLEOTIDE SEQUENCE [LARGE SCALE GENOMIC DNA]</scope>
    <source>
        <strain evidence="3">ZHUSHIDOU_FW_LH</strain>
        <tissue evidence="3">Leaf</tissue>
    </source>
</reference>
<dbReference type="InterPro" id="IPR058352">
    <property type="entry name" value="DUF8039"/>
</dbReference>
<protein>
    <recommendedName>
        <fullName evidence="2">DUF8039 domain-containing protein</fullName>
    </recommendedName>
</protein>
<accession>A0AAN9FSG8</accession>
<dbReference type="Pfam" id="PF26133">
    <property type="entry name" value="DUF8039"/>
    <property type="match status" value="1"/>
</dbReference>
<sequence>MENSSDLPSPNSIKDSCTPAINLLKGINPCVLLDKHGRVVAKGYTYNLEGDMLHGKELPQHHLRVSINFPIDENAPLPIENEMDNLFTMEDVVKAFVAWPSNLISNDNSLMLTRDWQAKKGETSGHTKESIASPEKKKGTKEAIVSPEKKNGTKEAIVSPEKA</sequence>
<dbReference type="AlphaFoldDB" id="A0AAN9FSG8"/>
<evidence type="ECO:0000256" key="1">
    <source>
        <dbReference type="SAM" id="MobiDB-lite"/>
    </source>
</evidence>
<gene>
    <name evidence="3" type="ORF">RIF29_10012</name>
</gene>
<feature type="compositionally biased region" description="Basic and acidic residues" evidence="1">
    <location>
        <begin position="119"/>
        <end position="153"/>
    </location>
</feature>
<dbReference type="EMBL" id="JAYWIO010000002">
    <property type="protein sequence ID" value="KAK7281757.1"/>
    <property type="molecule type" value="Genomic_DNA"/>
</dbReference>
<evidence type="ECO:0000313" key="3">
    <source>
        <dbReference type="EMBL" id="KAK7281757.1"/>
    </source>
</evidence>
<name>A0AAN9FSG8_CROPI</name>
<organism evidence="3 4">
    <name type="scientific">Crotalaria pallida</name>
    <name type="common">Smooth rattlebox</name>
    <name type="synonym">Crotalaria striata</name>
    <dbReference type="NCBI Taxonomy" id="3830"/>
    <lineage>
        <taxon>Eukaryota</taxon>
        <taxon>Viridiplantae</taxon>
        <taxon>Streptophyta</taxon>
        <taxon>Embryophyta</taxon>
        <taxon>Tracheophyta</taxon>
        <taxon>Spermatophyta</taxon>
        <taxon>Magnoliopsida</taxon>
        <taxon>eudicotyledons</taxon>
        <taxon>Gunneridae</taxon>
        <taxon>Pentapetalae</taxon>
        <taxon>rosids</taxon>
        <taxon>fabids</taxon>
        <taxon>Fabales</taxon>
        <taxon>Fabaceae</taxon>
        <taxon>Papilionoideae</taxon>
        <taxon>50 kb inversion clade</taxon>
        <taxon>genistoids sensu lato</taxon>
        <taxon>core genistoids</taxon>
        <taxon>Crotalarieae</taxon>
        <taxon>Crotalaria</taxon>
    </lineage>
</organism>
<keyword evidence="4" id="KW-1185">Reference proteome</keyword>